<evidence type="ECO:0000256" key="2">
    <source>
        <dbReference type="ARBA" id="ARBA00023125"/>
    </source>
</evidence>
<accession>A0A4Y9LEB4</accession>
<keyword evidence="3" id="KW-0804">Transcription</keyword>
<dbReference type="InterPro" id="IPR032687">
    <property type="entry name" value="AraC-type_N"/>
</dbReference>
<dbReference type="SMART" id="SM00342">
    <property type="entry name" value="HTH_ARAC"/>
    <property type="match status" value="1"/>
</dbReference>
<dbReference type="EMBL" id="SPQU01000002">
    <property type="protein sequence ID" value="TFV41940.1"/>
    <property type="molecule type" value="Genomic_DNA"/>
</dbReference>
<dbReference type="PANTHER" id="PTHR47894">
    <property type="entry name" value="HTH-TYPE TRANSCRIPTIONAL REGULATOR GADX"/>
    <property type="match status" value="1"/>
</dbReference>
<dbReference type="Proteomes" id="UP000298225">
    <property type="component" value="Unassembled WGS sequence"/>
</dbReference>
<proteinExistence type="predicted"/>
<dbReference type="OrthoDB" id="9805730at2"/>
<dbReference type="GO" id="GO:0003700">
    <property type="term" value="F:DNA-binding transcription factor activity"/>
    <property type="evidence" value="ECO:0007669"/>
    <property type="project" value="InterPro"/>
</dbReference>
<dbReference type="InterPro" id="IPR018060">
    <property type="entry name" value="HTH_AraC"/>
</dbReference>
<dbReference type="GO" id="GO:0000976">
    <property type="term" value="F:transcription cis-regulatory region binding"/>
    <property type="evidence" value="ECO:0007669"/>
    <property type="project" value="TreeGrafter"/>
</dbReference>
<keyword evidence="2" id="KW-0238">DNA-binding</keyword>
<evidence type="ECO:0000259" key="4">
    <source>
        <dbReference type="PROSITE" id="PS01124"/>
    </source>
</evidence>
<gene>
    <name evidence="5" type="ORF">E4K66_06455</name>
</gene>
<name>A0A4Y9LEB4_9BRAD</name>
<organism evidence="5 6">
    <name type="scientific">Bradyrhizobium frederickii</name>
    <dbReference type="NCBI Taxonomy" id="2560054"/>
    <lineage>
        <taxon>Bacteria</taxon>
        <taxon>Pseudomonadati</taxon>
        <taxon>Pseudomonadota</taxon>
        <taxon>Alphaproteobacteria</taxon>
        <taxon>Hyphomicrobiales</taxon>
        <taxon>Nitrobacteraceae</taxon>
        <taxon>Bradyrhizobium</taxon>
    </lineage>
</organism>
<protein>
    <submittedName>
        <fullName evidence="5">AraC family transcriptional regulator</fullName>
    </submittedName>
</protein>
<dbReference type="InterPro" id="IPR009057">
    <property type="entry name" value="Homeodomain-like_sf"/>
</dbReference>
<dbReference type="PANTHER" id="PTHR47894:SF1">
    <property type="entry name" value="HTH-TYPE TRANSCRIPTIONAL REGULATOR VQSM"/>
    <property type="match status" value="1"/>
</dbReference>
<dbReference type="GO" id="GO:0005829">
    <property type="term" value="C:cytosol"/>
    <property type="evidence" value="ECO:0007669"/>
    <property type="project" value="TreeGrafter"/>
</dbReference>
<evidence type="ECO:0000256" key="1">
    <source>
        <dbReference type="ARBA" id="ARBA00023015"/>
    </source>
</evidence>
<dbReference type="PROSITE" id="PS01124">
    <property type="entry name" value="HTH_ARAC_FAMILY_2"/>
    <property type="match status" value="1"/>
</dbReference>
<sequence>MRPAPADRCKVPHGLWRAVEAIGIPPSALLRQARLPVTLPQTGQVITTAQYFALMRALETLSDDPAVGLKIVRSADTAVHPPSTLAAFYARDLRDGLERLARFKRLCTPETLQVTDGLDGGRRSCTVGMSWFHASEAEPSVSVDATFATLMELARRGTGTDVRPLRVDLARPGKRSAAHESYFAAPVRLGAPRDLLVLDAADLDRPFPGHNPELLAMLTPALGAALEEMQARSLSEQVILELKRSLPSGRPDVGEVARRMGMSERTLQRRITEEGHSFRELLVEARRELGRRLLSDEALELDEIAFLLGYQDATSFHRAFREWEGVTPARWRQLRSNDATYTAH</sequence>
<evidence type="ECO:0000313" key="5">
    <source>
        <dbReference type="EMBL" id="TFV41940.1"/>
    </source>
</evidence>
<reference evidence="5 6" key="1">
    <citation type="submission" date="2019-03" db="EMBL/GenBank/DDBJ databases">
        <title>Bradyrhizobium strains diversity isolated from Chamaecrista fasciculata.</title>
        <authorList>
            <person name="Urquiaga M.C.O."/>
            <person name="Hungria M."/>
            <person name="Delamuta J.R.M."/>
        </authorList>
    </citation>
    <scope>NUCLEOTIDE SEQUENCE [LARGE SCALE GENOMIC DNA]</scope>
    <source>
        <strain evidence="5 6">CNPSo 3424</strain>
    </source>
</reference>
<evidence type="ECO:0000313" key="6">
    <source>
        <dbReference type="Proteomes" id="UP000298225"/>
    </source>
</evidence>
<dbReference type="Gene3D" id="1.10.10.60">
    <property type="entry name" value="Homeodomain-like"/>
    <property type="match status" value="1"/>
</dbReference>
<comment type="caution">
    <text evidence="5">The sequence shown here is derived from an EMBL/GenBank/DDBJ whole genome shotgun (WGS) entry which is preliminary data.</text>
</comment>
<dbReference type="AlphaFoldDB" id="A0A4Y9LEB4"/>
<evidence type="ECO:0000256" key="3">
    <source>
        <dbReference type="ARBA" id="ARBA00023163"/>
    </source>
</evidence>
<keyword evidence="6" id="KW-1185">Reference proteome</keyword>
<dbReference type="Pfam" id="PF12833">
    <property type="entry name" value="HTH_18"/>
    <property type="match status" value="1"/>
</dbReference>
<feature type="domain" description="HTH araC/xylS-type" evidence="4">
    <location>
        <begin position="236"/>
        <end position="334"/>
    </location>
</feature>
<dbReference type="SUPFAM" id="SSF46689">
    <property type="entry name" value="Homeodomain-like"/>
    <property type="match status" value="1"/>
</dbReference>
<keyword evidence="1" id="KW-0805">Transcription regulation</keyword>
<dbReference type="Pfam" id="PF12625">
    <property type="entry name" value="Arabinose_bd"/>
    <property type="match status" value="1"/>
</dbReference>